<gene>
    <name evidence="1" type="ORF">Q3M24_04655</name>
</gene>
<dbReference type="AlphaFoldDB" id="A0AAU8LYF5"/>
<dbReference type="KEGG" id="eaj:Q3M24_04655"/>
<accession>A0AAU8LYF5</accession>
<dbReference type="EMBL" id="CP159373">
    <property type="protein sequence ID" value="XCN74051.1"/>
    <property type="molecule type" value="Genomic_DNA"/>
</dbReference>
<organism evidence="1">
    <name type="scientific">Candidatus Electrothrix aestuarii</name>
    <dbReference type="NCBI Taxonomy" id="3062594"/>
    <lineage>
        <taxon>Bacteria</taxon>
        <taxon>Pseudomonadati</taxon>
        <taxon>Thermodesulfobacteriota</taxon>
        <taxon>Desulfobulbia</taxon>
        <taxon>Desulfobulbales</taxon>
        <taxon>Desulfobulbaceae</taxon>
        <taxon>Candidatus Electrothrix</taxon>
    </lineage>
</organism>
<dbReference type="Gene3D" id="3.40.50.300">
    <property type="entry name" value="P-loop containing nucleotide triphosphate hydrolases"/>
    <property type="match status" value="1"/>
</dbReference>
<sequence length="352" mass="40974">MAKRIIKYAIDTVTTQRITGWCYWRIFPTRPIVLHVYYGEELIGELINDEFRQDLIDVAGHPTGKCGFTFALPENFELKEGLALKIYMKSLVPCLLASYEYNEIAQVCEGELPNIFFMHIPKTAGTSFNYYARQFFPEGSSITHIEGIQHEKAEVFERYHYIAGHLSLEKLAQLNPPDRFIYYTILRDPFKHLHSHLNWVKGVGVDTSSDFYKRHPPVVQKLAMEFALKKKDIKTMLRDFVDNLDGFEIDFFDNIQTRYFLDYRPARVGDEDLQVAKKNCSLFRRVGLTESYKEFAASFCRDNGFRYVEQPKRLNKAKIEPLYDVHSAEIKEILLPLVKADLALYDYVATLS</sequence>
<evidence type="ECO:0008006" key="2">
    <source>
        <dbReference type="Google" id="ProtNLM"/>
    </source>
</evidence>
<protein>
    <recommendedName>
        <fullName evidence="2">Sulfotransferase family protein</fullName>
    </recommendedName>
</protein>
<dbReference type="InterPro" id="IPR027417">
    <property type="entry name" value="P-loop_NTPase"/>
</dbReference>
<reference evidence="1" key="1">
    <citation type="journal article" date="2024" name="Syst. Appl. Microbiol.">
        <title>First single-strain enrichments of Electrothrix cable bacteria, description of E. aestuarii sp. nov. and E. rattekaaiensis sp. nov., and proposal of a cable bacteria taxonomy following the rules of the SeqCode.</title>
        <authorList>
            <person name="Plum-Jensen L.E."/>
            <person name="Schramm A."/>
            <person name="Marshall I.P.G."/>
        </authorList>
    </citation>
    <scope>NUCLEOTIDE SEQUENCE</scope>
    <source>
        <strain evidence="1">Rat1</strain>
    </source>
</reference>
<proteinExistence type="predicted"/>
<reference evidence="1" key="2">
    <citation type="submission" date="2024-06" db="EMBL/GenBank/DDBJ databases">
        <authorList>
            <person name="Plum-Jensen L.E."/>
            <person name="Schramm A."/>
            <person name="Marshall I.P.G."/>
        </authorList>
    </citation>
    <scope>NUCLEOTIDE SEQUENCE</scope>
    <source>
        <strain evidence="1">Rat1</strain>
    </source>
</reference>
<evidence type="ECO:0000313" key="1">
    <source>
        <dbReference type="EMBL" id="XCN74051.1"/>
    </source>
</evidence>
<name>A0AAU8LYF5_9BACT</name>